<evidence type="ECO:0000313" key="3">
    <source>
        <dbReference type="Proteomes" id="UP000198756"/>
    </source>
</evidence>
<gene>
    <name evidence="2" type="ORF">SAMN03080617_01848</name>
</gene>
<reference evidence="3" key="1">
    <citation type="submission" date="2016-10" db="EMBL/GenBank/DDBJ databases">
        <authorList>
            <person name="Varghese N."/>
            <person name="Submissions S."/>
        </authorList>
    </citation>
    <scope>NUCLEOTIDE SEQUENCE [LARGE SCALE GENOMIC DNA]</scope>
    <source>
        <strain evidence="3">DSM 22703</strain>
    </source>
</reference>
<dbReference type="EMBL" id="FMXE01000011">
    <property type="protein sequence ID" value="SDA71118.1"/>
    <property type="molecule type" value="Genomic_DNA"/>
</dbReference>
<dbReference type="STRING" id="279824.SAMN03080617_01848"/>
<name>A0A1G5XKX0_9BACT</name>
<keyword evidence="3" id="KW-1185">Reference proteome</keyword>
<evidence type="ECO:0008006" key="4">
    <source>
        <dbReference type="Google" id="ProtNLM"/>
    </source>
</evidence>
<feature type="signal peptide" evidence="1">
    <location>
        <begin position="1"/>
        <end position="22"/>
    </location>
</feature>
<dbReference type="OrthoDB" id="978267at2"/>
<keyword evidence="1" id="KW-0732">Signal</keyword>
<organism evidence="2 3">
    <name type="scientific">Algoriphagus alkaliphilus</name>
    <dbReference type="NCBI Taxonomy" id="279824"/>
    <lineage>
        <taxon>Bacteria</taxon>
        <taxon>Pseudomonadati</taxon>
        <taxon>Bacteroidota</taxon>
        <taxon>Cytophagia</taxon>
        <taxon>Cytophagales</taxon>
        <taxon>Cyclobacteriaceae</taxon>
        <taxon>Algoriphagus</taxon>
    </lineage>
</organism>
<accession>A0A1G5XKX0</accession>
<evidence type="ECO:0000256" key="1">
    <source>
        <dbReference type="SAM" id="SignalP"/>
    </source>
</evidence>
<evidence type="ECO:0000313" key="2">
    <source>
        <dbReference type="EMBL" id="SDA71118.1"/>
    </source>
</evidence>
<feature type="chain" id="PRO_5011786553" description="Outer membrane protein beta-barrel domain-containing protein" evidence="1">
    <location>
        <begin position="23"/>
        <end position="209"/>
    </location>
</feature>
<sequence length="209" mass="23094">MKQFLLIIFITLSIGFSASAQFAENNSLYLGFGPTVGNYSGLDLNFNYALQRKWSAQIGIKSGIRGAKNKPDDFSGGILGILSRGLTNPKDEITSYQFLVGKMILLDGEEGNFRLNLLTGPSINKFRNAVNFQRSTENGVIFGTYTFEMEKDSGIGWMLKPTFEIPLGKVIGFGVSPYANFNSKNMAYGLDLQVLIGILQPSRQSKSRY</sequence>
<dbReference type="AlphaFoldDB" id="A0A1G5XKX0"/>
<dbReference type="RefSeq" id="WP_092729662.1">
    <property type="nucleotide sequence ID" value="NZ_FMXE01000011.1"/>
</dbReference>
<dbReference type="Proteomes" id="UP000198756">
    <property type="component" value="Unassembled WGS sequence"/>
</dbReference>
<proteinExistence type="predicted"/>
<protein>
    <recommendedName>
        <fullName evidence="4">Outer membrane protein beta-barrel domain-containing protein</fullName>
    </recommendedName>
</protein>